<comment type="caution">
    <text evidence="1">The sequence shown here is derived from an EMBL/GenBank/DDBJ whole genome shotgun (WGS) entry which is preliminary data.</text>
</comment>
<organism evidence="1 2">
    <name type="scientific">Mesoflavibacter profundi</name>
    <dbReference type="NCBI Taxonomy" id="2708110"/>
    <lineage>
        <taxon>Bacteria</taxon>
        <taxon>Pseudomonadati</taxon>
        <taxon>Bacteroidota</taxon>
        <taxon>Flavobacteriia</taxon>
        <taxon>Flavobacteriales</taxon>
        <taxon>Flavobacteriaceae</taxon>
        <taxon>Mesoflavibacter</taxon>
    </lineage>
</organism>
<dbReference type="InterPro" id="IPR015943">
    <property type="entry name" value="WD40/YVTN_repeat-like_dom_sf"/>
</dbReference>
<dbReference type="EMBL" id="JAPFGC010000002">
    <property type="protein sequence ID" value="MDA0176835.1"/>
    <property type="molecule type" value="Genomic_DNA"/>
</dbReference>
<dbReference type="RefSeq" id="WP_106689219.1">
    <property type="nucleotide sequence ID" value="NZ_CAXQEU010000036.1"/>
</dbReference>
<proteinExistence type="predicted"/>
<evidence type="ECO:0000313" key="1">
    <source>
        <dbReference type="EMBL" id="MDA0176835.1"/>
    </source>
</evidence>
<name>A0ABT4RYD2_9FLAO</name>
<sequence length="344" mass="38622">MKTLKHLTIILLAIVTFSCGDNIETIKNSLSIKTNTENGTIGLDKTLEVAVINPKNFEISSVEFSLDGKTISEKQPLKDFKLGEHQIIAKVTIDGNTVNIEETISILNDKNPEFLKVEIINTYPHDKTAFTQGLEFYNGVLYESTGQRGESKIKKIDYKTGDVLQDISIPDAFFGEGITILDNTVYQLTWMAKKGFTYNADTLEKTGSFNYGESKEGWGFCNDGKQLYKSDGTSIIWLINPETLVEENKIQVCTSKGKIGRLNEIEWVNDKIYANIWQRKGIAVINPKNGAVDAVIDCKLLTDQIANFSLDENTLNGIAYNPDTETFFLTGKRWDKLFEVKIVK</sequence>
<dbReference type="Gene3D" id="2.130.10.10">
    <property type="entry name" value="YVTN repeat-like/Quinoprotein amine dehydrogenase"/>
    <property type="match status" value="1"/>
</dbReference>
<keyword evidence="2" id="KW-1185">Reference proteome</keyword>
<dbReference type="InterPro" id="IPR011044">
    <property type="entry name" value="Quino_amine_DH_bsu"/>
</dbReference>
<dbReference type="Pfam" id="PF05096">
    <property type="entry name" value="Glu_cyclase_2"/>
    <property type="match status" value="1"/>
</dbReference>
<evidence type="ECO:0000313" key="2">
    <source>
        <dbReference type="Proteomes" id="UP001149142"/>
    </source>
</evidence>
<dbReference type="SUPFAM" id="SSF50969">
    <property type="entry name" value="YVTN repeat-like/Quinoprotein amine dehydrogenase"/>
    <property type="match status" value="1"/>
</dbReference>
<dbReference type="Proteomes" id="UP001149142">
    <property type="component" value="Unassembled WGS sequence"/>
</dbReference>
<dbReference type="InterPro" id="IPR007788">
    <property type="entry name" value="QCT"/>
</dbReference>
<protein>
    <submittedName>
        <fullName evidence="1">Glutaminyl-peptide cyclotransferase</fullName>
    </submittedName>
</protein>
<dbReference type="PANTHER" id="PTHR31270">
    <property type="entry name" value="GLUTAMINYL-PEPTIDE CYCLOTRANSFERASE"/>
    <property type="match status" value="1"/>
</dbReference>
<reference evidence="1" key="1">
    <citation type="submission" date="2022-11" db="EMBL/GenBank/DDBJ databases">
        <title>Refractory cell wall polysaccharides provide important carbon source for microbial heterotrophs in the hadal ocean.</title>
        <authorList>
            <person name="Zhu X."/>
        </authorList>
    </citation>
    <scope>NUCLEOTIDE SEQUENCE</scope>
    <source>
        <strain evidence="1">MTRN7</strain>
    </source>
</reference>
<accession>A0ABT4RYD2</accession>
<gene>
    <name evidence="1" type="ORF">OOZ35_04935</name>
</gene>
<dbReference type="PROSITE" id="PS51257">
    <property type="entry name" value="PROKAR_LIPOPROTEIN"/>
    <property type="match status" value="1"/>
</dbReference>
<dbReference type="PANTHER" id="PTHR31270:SF1">
    <property type="entry name" value="GLUTAMINYL-PEPTIDE CYCLOTRANSFERASE"/>
    <property type="match status" value="1"/>
</dbReference>